<evidence type="ECO:0000259" key="6">
    <source>
        <dbReference type="Pfam" id="PF07687"/>
    </source>
</evidence>
<dbReference type="Gene3D" id="3.30.70.360">
    <property type="match status" value="1"/>
</dbReference>
<dbReference type="GO" id="GO:0046872">
    <property type="term" value="F:metal ion binding"/>
    <property type="evidence" value="ECO:0007669"/>
    <property type="project" value="UniProtKB-KW"/>
</dbReference>
<evidence type="ECO:0000256" key="2">
    <source>
        <dbReference type="ARBA" id="ARBA00022723"/>
    </source>
</evidence>
<dbReference type="InterPro" id="IPR001261">
    <property type="entry name" value="ArgE/DapE_CS"/>
</dbReference>
<protein>
    <submittedName>
        <fullName evidence="7">Peptidase M20</fullName>
    </submittedName>
</protein>
<feature type="active site" description="Proton acceptor" evidence="5">
    <location>
        <position position="149"/>
    </location>
</feature>
<dbReference type="PANTHER" id="PTHR43808:SF9">
    <property type="entry name" value="BLL0789 PROTEIN"/>
    <property type="match status" value="1"/>
</dbReference>
<name>A0A919UFM1_9ACTN</name>
<dbReference type="PANTHER" id="PTHR43808">
    <property type="entry name" value="ACETYLORNITHINE DEACETYLASE"/>
    <property type="match status" value="1"/>
</dbReference>
<organism evidence="7 8">
    <name type="scientific">Dactylosporangium siamense</name>
    <dbReference type="NCBI Taxonomy" id="685454"/>
    <lineage>
        <taxon>Bacteria</taxon>
        <taxon>Bacillati</taxon>
        <taxon>Actinomycetota</taxon>
        <taxon>Actinomycetes</taxon>
        <taxon>Micromonosporales</taxon>
        <taxon>Micromonosporaceae</taxon>
        <taxon>Dactylosporangium</taxon>
    </lineage>
</organism>
<evidence type="ECO:0000256" key="5">
    <source>
        <dbReference type="PIRSR" id="PIRSR037238-1"/>
    </source>
</evidence>
<dbReference type="SUPFAM" id="SSF53187">
    <property type="entry name" value="Zn-dependent exopeptidases"/>
    <property type="match status" value="1"/>
</dbReference>
<dbReference type="InterPro" id="IPR011650">
    <property type="entry name" value="Peptidase_M20_dimer"/>
</dbReference>
<keyword evidence="8" id="KW-1185">Reference proteome</keyword>
<dbReference type="Gene3D" id="3.40.630.10">
    <property type="entry name" value="Zn peptidases"/>
    <property type="match status" value="1"/>
</dbReference>
<gene>
    <name evidence="7" type="ORF">Dsi01nite_083620</name>
</gene>
<dbReference type="Pfam" id="PF07687">
    <property type="entry name" value="M20_dimer"/>
    <property type="match status" value="1"/>
</dbReference>
<evidence type="ECO:0000313" key="7">
    <source>
        <dbReference type="EMBL" id="GIG50321.1"/>
    </source>
</evidence>
<feature type="domain" description="Peptidase M20 dimerisation" evidence="6">
    <location>
        <begin position="185"/>
        <end position="281"/>
    </location>
</feature>
<dbReference type="RefSeq" id="WP_203851966.1">
    <property type="nucleotide sequence ID" value="NZ_BAAAVW010000027.1"/>
</dbReference>
<dbReference type="EMBL" id="BONQ01000129">
    <property type="protein sequence ID" value="GIG50321.1"/>
    <property type="molecule type" value="Genomic_DNA"/>
</dbReference>
<dbReference type="SUPFAM" id="SSF55031">
    <property type="entry name" value="Bacterial exopeptidase dimerisation domain"/>
    <property type="match status" value="1"/>
</dbReference>
<dbReference type="InterPro" id="IPR017150">
    <property type="entry name" value="Pept_M20_glutamate_carboxypep"/>
</dbReference>
<dbReference type="AlphaFoldDB" id="A0A919UFM1"/>
<comment type="caution">
    <text evidence="7">The sequence shown here is derived from an EMBL/GenBank/DDBJ whole genome shotgun (WGS) entry which is preliminary data.</text>
</comment>
<evidence type="ECO:0000313" key="8">
    <source>
        <dbReference type="Proteomes" id="UP000660611"/>
    </source>
</evidence>
<feature type="active site" evidence="5">
    <location>
        <position position="88"/>
    </location>
</feature>
<evidence type="ECO:0000256" key="3">
    <source>
        <dbReference type="ARBA" id="ARBA00022801"/>
    </source>
</evidence>
<dbReference type="Pfam" id="PF01546">
    <property type="entry name" value="Peptidase_M20"/>
    <property type="match status" value="1"/>
</dbReference>
<dbReference type="CDD" id="cd03885">
    <property type="entry name" value="M20_CPDG2"/>
    <property type="match status" value="1"/>
</dbReference>
<keyword evidence="4" id="KW-0862">Zinc</keyword>
<dbReference type="PROSITE" id="PS00758">
    <property type="entry name" value="ARGE_DAPE_CPG2_1"/>
    <property type="match status" value="1"/>
</dbReference>
<accession>A0A919UFM1</accession>
<proteinExistence type="predicted"/>
<evidence type="ECO:0000256" key="4">
    <source>
        <dbReference type="ARBA" id="ARBA00022833"/>
    </source>
</evidence>
<reference evidence="7" key="1">
    <citation type="submission" date="2021-01" db="EMBL/GenBank/DDBJ databases">
        <title>Whole genome shotgun sequence of Dactylosporangium siamense NBRC 106093.</title>
        <authorList>
            <person name="Komaki H."/>
            <person name="Tamura T."/>
        </authorList>
    </citation>
    <scope>NUCLEOTIDE SEQUENCE</scope>
    <source>
        <strain evidence="7">NBRC 106093</strain>
    </source>
</reference>
<dbReference type="InterPro" id="IPR050072">
    <property type="entry name" value="Peptidase_M20A"/>
</dbReference>
<keyword evidence="2" id="KW-0479">Metal-binding</keyword>
<dbReference type="InterPro" id="IPR002933">
    <property type="entry name" value="Peptidase_M20"/>
</dbReference>
<dbReference type="Proteomes" id="UP000660611">
    <property type="component" value="Unassembled WGS sequence"/>
</dbReference>
<evidence type="ECO:0000256" key="1">
    <source>
        <dbReference type="ARBA" id="ARBA00001947"/>
    </source>
</evidence>
<sequence>MSIRDAAEARYPSYVERLGRLVNIDSGSRDLAGLREVATQVAAWCTDAGLSTHLVPVHDAAVTPLGDAVVARVRGAGTRRILLAGHLDTVFAAGTAAARPFRIDGTRATGPGVCDDKGGVLAGLCAVETLLDLGRTGFGELILVATPDEEIGSIGSRALLGRLAADADVALCLECARENGDLVSARKGVADVELVLRGRAAHAGIEPERGANAALAAARLTIALQELNGRWPSVTVNVGVLQAGQRANVVADQARLVVDLRADRVGAFDEALAAVEALSRRSFVDGVTVELAVHAPTPPWERSAATQRLVDLAGKVGAAIGVEVRDAATGGCADANLFAAAGVAVLDGLGPVGGNDHSSDEWLDLGSVPERVALLAGLVDAAAHDEM</sequence>
<keyword evidence="3" id="KW-0378">Hydrolase</keyword>
<comment type="cofactor">
    <cofactor evidence="1">
        <name>Zn(2+)</name>
        <dbReference type="ChEBI" id="CHEBI:29105"/>
    </cofactor>
</comment>
<dbReference type="InterPro" id="IPR036264">
    <property type="entry name" value="Bact_exopeptidase_dim_dom"/>
</dbReference>
<dbReference type="GO" id="GO:0016787">
    <property type="term" value="F:hydrolase activity"/>
    <property type="evidence" value="ECO:0007669"/>
    <property type="project" value="UniProtKB-KW"/>
</dbReference>
<dbReference type="PIRSF" id="PIRSF037238">
    <property type="entry name" value="Carboxypeptidase_G2"/>
    <property type="match status" value="1"/>
</dbReference>